<evidence type="ECO:0000256" key="9">
    <source>
        <dbReference type="ARBA" id="ARBA00023163"/>
    </source>
</evidence>
<keyword evidence="5" id="KW-0548">Nucleotidyltransferase</keyword>
<proteinExistence type="inferred from homology"/>
<dbReference type="GO" id="GO:0006269">
    <property type="term" value="P:DNA replication, synthesis of primer"/>
    <property type="evidence" value="ECO:0007669"/>
    <property type="project" value="UniProtKB-KW"/>
</dbReference>
<keyword evidence="13" id="KW-1185">Reference proteome</keyword>
<organism evidence="12 13">
    <name type="scientific">Nadsonia fulvescens var. elongata DSM 6958</name>
    <dbReference type="NCBI Taxonomy" id="857566"/>
    <lineage>
        <taxon>Eukaryota</taxon>
        <taxon>Fungi</taxon>
        <taxon>Dikarya</taxon>
        <taxon>Ascomycota</taxon>
        <taxon>Saccharomycotina</taxon>
        <taxon>Dipodascomycetes</taxon>
        <taxon>Dipodascales</taxon>
        <taxon>Dipodascales incertae sedis</taxon>
        <taxon>Nadsonia</taxon>
    </lineage>
</organism>
<dbReference type="GO" id="GO:0005737">
    <property type="term" value="C:cytoplasm"/>
    <property type="evidence" value="ECO:0007669"/>
    <property type="project" value="EnsemblFungi"/>
</dbReference>
<evidence type="ECO:0000256" key="11">
    <source>
        <dbReference type="SAM" id="Coils"/>
    </source>
</evidence>
<feature type="coiled-coil region" evidence="11">
    <location>
        <begin position="373"/>
        <end position="400"/>
    </location>
</feature>
<keyword evidence="8" id="KW-0862">Zinc</keyword>
<keyword evidence="2 10" id="KW-0240">DNA-directed RNA polymerase</keyword>
<keyword evidence="3 10" id="KW-0639">Primosome</keyword>
<dbReference type="GO" id="GO:0046872">
    <property type="term" value="F:metal ion binding"/>
    <property type="evidence" value="ECO:0007669"/>
    <property type="project" value="UniProtKB-KW"/>
</dbReference>
<dbReference type="AlphaFoldDB" id="A0A1E3PK24"/>
<keyword evidence="4 10" id="KW-0808">Transferase</keyword>
<dbReference type="GO" id="GO:0003899">
    <property type="term" value="F:DNA-directed RNA polymerase activity"/>
    <property type="evidence" value="ECO:0007669"/>
    <property type="project" value="InterPro"/>
</dbReference>
<dbReference type="OrthoDB" id="19606at2759"/>
<evidence type="ECO:0000256" key="6">
    <source>
        <dbReference type="ARBA" id="ARBA00022705"/>
    </source>
</evidence>
<dbReference type="InterPro" id="IPR014052">
    <property type="entry name" value="DNA_primase_ssu_euk/arc"/>
</dbReference>
<keyword evidence="9" id="KW-0804">Transcription</keyword>
<dbReference type="NCBIfam" id="TIGR00335">
    <property type="entry name" value="primase_sml"/>
    <property type="match status" value="1"/>
</dbReference>
<dbReference type="CDD" id="cd04860">
    <property type="entry name" value="AE_Prim_S"/>
    <property type="match status" value="1"/>
</dbReference>
<dbReference type="GO" id="GO:0000785">
    <property type="term" value="C:chromatin"/>
    <property type="evidence" value="ECO:0007669"/>
    <property type="project" value="EnsemblFungi"/>
</dbReference>
<evidence type="ECO:0000256" key="4">
    <source>
        <dbReference type="ARBA" id="ARBA00022679"/>
    </source>
</evidence>
<dbReference type="GO" id="GO:0006270">
    <property type="term" value="P:DNA replication initiation"/>
    <property type="evidence" value="ECO:0007669"/>
    <property type="project" value="EnsemblFungi"/>
</dbReference>
<sequence>MKYSTGPLPRQPTCSTQTRPLALDQVSPEEMLQFYQRLFPYRYFFQWLNHSPSPSPDFTHREIAFTLQSDIYSRYNSFKGYEDFKKEVLRLNPLRFEIGPQYTANPRDKKLLRKGAFRPLTKELVFDIDLTDYDEIRTCCSKTQICIKCWQFITVAIRTMTLGLKEDFGFKNIIWIFSGRRGAHAWVCDKRARELDDQKRRAIAHYFALSRNGTTVKKRMNLKRPLHPHISRSLEILKDDFQVNILEEQDPWETNDGENILLNLLPERNTELNKELRAFWLDNPGRTSYKKWKDIDDFAKKGVQKNLSTKELQYAKQDIILQYMYPRLDIEVSNKLNHLLKSPFVVHPKTGKVCVPIELDNYEDFDPEDVPTVDQLLNEIDSFNKELNESKDEMADIKISDYEKTSLKIYIDYFAKFVKSVMEEEAEIKKTFSAGKRSLDF</sequence>
<keyword evidence="6 10" id="KW-0235">DNA replication</keyword>
<dbReference type="SUPFAM" id="SSF56747">
    <property type="entry name" value="Prim-pol domain"/>
    <property type="match status" value="1"/>
</dbReference>
<dbReference type="FunFam" id="3.90.920.10:FF:000003">
    <property type="entry name" value="DNA primase"/>
    <property type="match status" value="1"/>
</dbReference>
<evidence type="ECO:0000313" key="12">
    <source>
        <dbReference type="EMBL" id="ODQ65765.1"/>
    </source>
</evidence>
<comment type="similarity">
    <text evidence="1 10">Belongs to the eukaryotic-type primase small subunit family.</text>
</comment>
<dbReference type="PANTHER" id="PTHR10536">
    <property type="entry name" value="DNA PRIMASE SMALL SUBUNIT"/>
    <property type="match status" value="1"/>
</dbReference>
<keyword evidence="11" id="KW-0175">Coiled coil</keyword>
<dbReference type="EC" id="2.7.7.-" evidence="10"/>
<gene>
    <name evidence="12" type="ORF">NADFUDRAFT_70151</name>
</gene>
<dbReference type="Proteomes" id="UP000095009">
    <property type="component" value="Unassembled WGS sequence"/>
</dbReference>
<evidence type="ECO:0000256" key="10">
    <source>
        <dbReference type="RuleBase" id="RU003514"/>
    </source>
</evidence>
<reference evidence="12 13" key="1">
    <citation type="journal article" date="2016" name="Proc. Natl. Acad. Sci. U.S.A.">
        <title>Comparative genomics of biotechnologically important yeasts.</title>
        <authorList>
            <person name="Riley R."/>
            <person name="Haridas S."/>
            <person name="Wolfe K.H."/>
            <person name="Lopes M.R."/>
            <person name="Hittinger C.T."/>
            <person name="Goeker M."/>
            <person name="Salamov A.A."/>
            <person name="Wisecaver J.H."/>
            <person name="Long T.M."/>
            <person name="Calvey C.H."/>
            <person name="Aerts A.L."/>
            <person name="Barry K.W."/>
            <person name="Choi C."/>
            <person name="Clum A."/>
            <person name="Coughlan A.Y."/>
            <person name="Deshpande S."/>
            <person name="Douglass A.P."/>
            <person name="Hanson S.J."/>
            <person name="Klenk H.-P."/>
            <person name="LaButti K.M."/>
            <person name="Lapidus A."/>
            <person name="Lindquist E.A."/>
            <person name="Lipzen A.M."/>
            <person name="Meier-Kolthoff J.P."/>
            <person name="Ohm R.A."/>
            <person name="Otillar R.P."/>
            <person name="Pangilinan J.L."/>
            <person name="Peng Y."/>
            <person name="Rokas A."/>
            <person name="Rosa C.A."/>
            <person name="Scheuner C."/>
            <person name="Sibirny A.A."/>
            <person name="Slot J.C."/>
            <person name="Stielow J.B."/>
            <person name="Sun H."/>
            <person name="Kurtzman C.P."/>
            <person name="Blackwell M."/>
            <person name="Grigoriev I.V."/>
            <person name="Jeffries T.W."/>
        </authorList>
    </citation>
    <scope>NUCLEOTIDE SEQUENCE [LARGE SCALE GENOMIC DNA]</scope>
    <source>
        <strain evidence="12 13">DSM 6958</strain>
    </source>
</reference>
<dbReference type="Gene3D" id="3.90.920.10">
    <property type="entry name" value="DNA primase, PRIM domain"/>
    <property type="match status" value="1"/>
</dbReference>
<dbReference type="InterPro" id="IPR002755">
    <property type="entry name" value="DNA_primase_S"/>
</dbReference>
<evidence type="ECO:0000256" key="5">
    <source>
        <dbReference type="ARBA" id="ARBA00022695"/>
    </source>
</evidence>
<evidence type="ECO:0000256" key="1">
    <source>
        <dbReference type="ARBA" id="ARBA00009762"/>
    </source>
</evidence>
<evidence type="ECO:0000256" key="3">
    <source>
        <dbReference type="ARBA" id="ARBA00022515"/>
    </source>
</evidence>
<evidence type="ECO:0000256" key="2">
    <source>
        <dbReference type="ARBA" id="ARBA00022478"/>
    </source>
</evidence>
<evidence type="ECO:0000256" key="8">
    <source>
        <dbReference type="ARBA" id="ARBA00022833"/>
    </source>
</evidence>
<name>A0A1E3PK24_9ASCO</name>
<protein>
    <recommendedName>
        <fullName evidence="10">DNA primase</fullName>
        <ecNumber evidence="10">2.7.7.-</ecNumber>
    </recommendedName>
</protein>
<dbReference type="Pfam" id="PF01896">
    <property type="entry name" value="DNA_primase_S"/>
    <property type="match status" value="1"/>
</dbReference>
<evidence type="ECO:0000256" key="7">
    <source>
        <dbReference type="ARBA" id="ARBA00022723"/>
    </source>
</evidence>
<keyword evidence="7" id="KW-0479">Metal-binding</keyword>
<dbReference type="GO" id="GO:0005658">
    <property type="term" value="C:alpha DNA polymerase:primase complex"/>
    <property type="evidence" value="ECO:0007669"/>
    <property type="project" value="EnsemblFungi"/>
</dbReference>
<evidence type="ECO:0000313" key="13">
    <source>
        <dbReference type="Proteomes" id="UP000095009"/>
    </source>
</evidence>
<dbReference type="STRING" id="857566.A0A1E3PK24"/>
<dbReference type="EMBL" id="KV454409">
    <property type="protein sequence ID" value="ODQ65765.1"/>
    <property type="molecule type" value="Genomic_DNA"/>
</dbReference>
<accession>A0A1E3PK24</accession>